<comment type="caution">
    <text evidence="2">The sequence shown here is derived from an EMBL/GenBank/DDBJ whole genome shotgun (WGS) entry which is preliminary data.</text>
</comment>
<protein>
    <recommendedName>
        <fullName evidence="4">Lipoprotein</fullName>
    </recommendedName>
</protein>
<evidence type="ECO:0000313" key="2">
    <source>
        <dbReference type="EMBL" id="MDO7021219.1"/>
    </source>
</evidence>
<proteinExistence type="predicted"/>
<evidence type="ECO:0000256" key="1">
    <source>
        <dbReference type="SAM" id="SignalP"/>
    </source>
</evidence>
<keyword evidence="1" id="KW-0732">Signal</keyword>
<evidence type="ECO:0000313" key="3">
    <source>
        <dbReference type="Proteomes" id="UP001175147"/>
    </source>
</evidence>
<accession>A0ABT8YZA8</accession>
<reference evidence="2" key="1">
    <citation type="submission" date="2023-07" db="EMBL/GenBank/DDBJ databases">
        <title>Mucosal microbiota of week-old chicken and adult hens.</title>
        <authorList>
            <person name="Volf J."/>
            <person name="Karasova D."/>
            <person name="Crhanova M."/>
            <person name="Faldynova M."/>
            <person name="Prikrylova H."/>
            <person name="Zeman M."/>
            <person name="Babak V."/>
            <person name="Rajova J."/>
            <person name="Rychlik I."/>
        </authorList>
    </citation>
    <scope>NUCLEOTIDE SEQUENCE</scope>
    <source>
        <strain evidence="2">ET902</strain>
    </source>
</reference>
<keyword evidence="3" id="KW-1185">Reference proteome</keyword>
<dbReference type="PROSITE" id="PS51257">
    <property type="entry name" value="PROKAR_LIPOPROTEIN"/>
    <property type="match status" value="1"/>
</dbReference>
<feature type="signal peptide" evidence="1">
    <location>
        <begin position="1"/>
        <end position="18"/>
    </location>
</feature>
<gene>
    <name evidence="2" type="ORF">Q5M86_10585</name>
</gene>
<dbReference type="Proteomes" id="UP001175147">
    <property type="component" value="Unassembled WGS sequence"/>
</dbReference>
<dbReference type="EMBL" id="JAUPBM010000159">
    <property type="protein sequence ID" value="MDO7021219.1"/>
    <property type="molecule type" value="Genomic_DNA"/>
</dbReference>
<sequence length="175" mass="20019">MIRLYSISIFLFLITACASNDKVADSNYNNVWIKKVSGKSVMAPNGYLYTFKENGNVEYKINGMVTGRGVFLYAETATNAYYYEKMPLSYVAYGVRDSIPNTNVNMFVGFVLDDNGKIKMTSGYTKEYQNRLSNWKKSNLTIYNTLRDGKDMSEYPIPYVEEVNTLNLIEFGVLR</sequence>
<dbReference type="RefSeq" id="WP_304384309.1">
    <property type="nucleotide sequence ID" value="NZ_JAUPBL010000007.1"/>
</dbReference>
<evidence type="ECO:0008006" key="4">
    <source>
        <dbReference type="Google" id="ProtNLM"/>
    </source>
</evidence>
<name>A0ABT8YZA8_9SPIR</name>
<feature type="chain" id="PRO_5045919294" description="Lipoprotein" evidence="1">
    <location>
        <begin position="19"/>
        <end position="175"/>
    </location>
</feature>
<organism evidence="2 3">
    <name type="scientific">Brachyspira innocens</name>
    <dbReference type="NCBI Taxonomy" id="13264"/>
    <lineage>
        <taxon>Bacteria</taxon>
        <taxon>Pseudomonadati</taxon>
        <taxon>Spirochaetota</taxon>
        <taxon>Spirochaetia</taxon>
        <taxon>Brachyspirales</taxon>
        <taxon>Brachyspiraceae</taxon>
        <taxon>Brachyspira</taxon>
    </lineage>
</organism>